<sequence length="341" mass="35524">MIRSPEAHPCRALPAQGATPARRSLLRLISADAPDASASAGRAPAGPAPAAVARAIADAERRPLAWVDRDGVLRLVNAAFAALLGAEPATLEGRSACDLLCADAPGRAQALLRAAFRGALHRTDLTALRGGREYGLKVELAAVGRGASAALCIDVHEVVERAPPPVACGAAGDLDYRISAGASDFGRLLALSGAGAEAALRVGRRCHEVLHGRPSPCPGCPALRGGGEAWPRVEVRRAARTRGFEVATATALPGDEVLVAVRRVDDAALAAVREARTAELVRRFELSPREEEVLRLLLIGRQAADIGTALGITPRTAKFHQSNVLRKLGASSRRDLLGLAS</sequence>
<dbReference type="RefSeq" id="WP_012631752.1">
    <property type="nucleotide sequence ID" value="NC_011891.1"/>
</dbReference>
<organism evidence="5 6">
    <name type="scientific">Anaeromyxobacter dehalogenans (strain ATCC BAA-258 / DSM 21875 / 2CP-1)</name>
    <dbReference type="NCBI Taxonomy" id="455488"/>
    <lineage>
        <taxon>Bacteria</taxon>
        <taxon>Pseudomonadati</taxon>
        <taxon>Myxococcota</taxon>
        <taxon>Myxococcia</taxon>
        <taxon>Myxococcales</taxon>
        <taxon>Cystobacterineae</taxon>
        <taxon>Anaeromyxobacteraceae</taxon>
        <taxon>Anaeromyxobacter</taxon>
    </lineage>
</organism>
<evidence type="ECO:0000259" key="4">
    <source>
        <dbReference type="PROSITE" id="PS50043"/>
    </source>
</evidence>
<dbReference type="PRINTS" id="PR00038">
    <property type="entry name" value="HTHLUXR"/>
</dbReference>
<dbReference type="KEGG" id="acp:A2cp1_0338"/>
<dbReference type="GO" id="GO:0003677">
    <property type="term" value="F:DNA binding"/>
    <property type="evidence" value="ECO:0007669"/>
    <property type="project" value="UniProtKB-KW"/>
</dbReference>
<dbReference type="EMBL" id="CP001359">
    <property type="protein sequence ID" value="ACL63697.1"/>
    <property type="molecule type" value="Genomic_DNA"/>
</dbReference>
<dbReference type="SMART" id="SM00421">
    <property type="entry name" value="HTH_LUXR"/>
    <property type="match status" value="1"/>
</dbReference>
<evidence type="ECO:0000313" key="5">
    <source>
        <dbReference type="EMBL" id="ACL63697.1"/>
    </source>
</evidence>
<keyword evidence="3" id="KW-0804">Transcription</keyword>
<dbReference type="Gene3D" id="1.10.10.10">
    <property type="entry name" value="Winged helix-like DNA-binding domain superfamily/Winged helix DNA-binding domain"/>
    <property type="match status" value="1"/>
</dbReference>
<accession>B8J9Z4</accession>
<dbReference type="InterPro" id="IPR000792">
    <property type="entry name" value="Tscrpt_reg_LuxR_C"/>
</dbReference>
<keyword evidence="1" id="KW-0805">Transcription regulation</keyword>
<reference evidence="5" key="1">
    <citation type="submission" date="2009-01" db="EMBL/GenBank/DDBJ databases">
        <title>Complete sequence of Anaeromyxobacter dehalogenans 2CP-1.</title>
        <authorList>
            <consortium name="US DOE Joint Genome Institute"/>
            <person name="Lucas S."/>
            <person name="Copeland A."/>
            <person name="Lapidus A."/>
            <person name="Glavina del Rio T."/>
            <person name="Dalin E."/>
            <person name="Tice H."/>
            <person name="Bruce D."/>
            <person name="Goodwin L."/>
            <person name="Pitluck S."/>
            <person name="Saunders E."/>
            <person name="Brettin T."/>
            <person name="Detter J.C."/>
            <person name="Han C."/>
            <person name="Larimer F."/>
            <person name="Land M."/>
            <person name="Hauser L."/>
            <person name="Kyrpides N."/>
            <person name="Ovchinnikova G."/>
            <person name="Beliaev A.S."/>
            <person name="Richardson P."/>
        </authorList>
    </citation>
    <scope>NUCLEOTIDE SEQUENCE</scope>
    <source>
        <strain evidence="5">2CP-1</strain>
    </source>
</reference>
<dbReference type="AlphaFoldDB" id="B8J9Z4"/>
<evidence type="ECO:0000256" key="2">
    <source>
        <dbReference type="ARBA" id="ARBA00023125"/>
    </source>
</evidence>
<dbReference type="CDD" id="cd06170">
    <property type="entry name" value="LuxR_C_like"/>
    <property type="match status" value="1"/>
</dbReference>
<dbReference type="InterPro" id="IPR035965">
    <property type="entry name" value="PAS-like_dom_sf"/>
</dbReference>
<dbReference type="SUPFAM" id="SSF55785">
    <property type="entry name" value="PYP-like sensor domain (PAS domain)"/>
    <property type="match status" value="1"/>
</dbReference>
<feature type="domain" description="HTH luxR-type" evidence="4">
    <location>
        <begin position="279"/>
        <end position="341"/>
    </location>
</feature>
<dbReference type="PANTHER" id="PTHR44688">
    <property type="entry name" value="DNA-BINDING TRANSCRIPTIONAL ACTIVATOR DEVR_DOSR"/>
    <property type="match status" value="1"/>
</dbReference>
<dbReference type="Gene3D" id="3.30.450.20">
    <property type="entry name" value="PAS domain"/>
    <property type="match status" value="1"/>
</dbReference>
<dbReference type="PROSITE" id="PS50043">
    <property type="entry name" value="HTH_LUXR_2"/>
    <property type="match status" value="1"/>
</dbReference>
<name>B8J9Z4_ANAD2</name>
<keyword evidence="2" id="KW-0238">DNA-binding</keyword>
<keyword evidence="6" id="KW-1185">Reference proteome</keyword>
<protein>
    <submittedName>
        <fullName evidence="5">Transcriptional regulator, LuxR family</fullName>
    </submittedName>
</protein>
<evidence type="ECO:0000256" key="3">
    <source>
        <dbReference type="ARBA" id="ARBA00023163"/>
    </source>
</evidence>
<dbReference type="InterPro" id="IPR013656">
    <property type="entry name" value="PAS_4"/>
</dbReference>
<evidence type="ECO:0000313" key="6">
    <source>
        <dbReference type="Proteomes" id="UP000007089"/>
    </source>
</evidence>
<dbReference type="Proteomes" id="UP000007089">
    <property type="component" value="Chromosome"/>
</dbReference>
<gene>
    <name evidence="5" type="ordered locus">A2cp1_0338</name>
</gene>
<dbReference type="InterPro" id="IPR036388">
    <property type="entry name" value="WH-like_DNA-bd_sf"/>
</dbReference>
<dbReference type="PANTHER" id="PTHR44688:SF16">
    <property type="entry name" value="DNA-BINDING TRANSCRIPTIONAL ACTIVATOR DEVR_DOSR"/>
    <property type="match status" value="1"/>
</dbReference>
<dbReference type="InterPro" id="IPR016032">
    <property type="entry name" value="Sig_transdc_resp-reg_C-effctor"/>
</dbReference>
<dbReference type="Pfam" id="PF08448">
    <property type="entry name" value="PAS_4"/>
    <property type="match status" value="1"/>
</dbReference>
<dbReference type="GO" id="GO:0006355">
    <property type="term" value="P:regulation of DNA-templated transcription"/>
    <property type="evidence" value="ECO:0007669"/>
    <property type="project" value="InterPro"/>
</dbReference>
<dbReference type="SUPFAM" id="SSF46894">
    <property type="entry name" value="C-terminal effector domain of the bipartite response regulators"/>
    <property type="match status" value="1"/>
</dbReference>
<proteinExistence type="predicted"/>
<dbReference type="HOGENOM" id="CLU_812910_0_0_7"/>
<evidence type="ECO:0000256" key="1">
    <source>
        <dbReference type="ARBA" id="ARBA00023015"/>
    </source>
</evidence>
<dbReference type="Pfam" id="PF00196">
    <property type="entry name" value="GerE"/>
    <property type="match status" value="1"/>
</dbReference>